<keyword evidence="2" id="KW-0732">Signal</keyword>
<comment type="caution">
    <text evidence="3">The sequence shown here is derived from an EMBL/GenBank/DDBJ whole genome shotgun (WGS) entry which is preliminary data.</text>
</comment>
<evidence type="ECO:0000313" key="3">
    <source>
        <dbReference type="EMBL" id="PRP93191.1"/>
    </source>
</evidence>
<dbReference type="NCBIfam" id="TIGR03901">
    <property type="entry name" value="MYXO-CTERM"/>
    <property type="match status" value="1"/>
</dbReference>
<dbReference type="InterPro" id="IPR017756">
    <property type="entry name" value="TM_Gly-Cys-Arg_CS"/>
</dbReference>
<dbReference type="RefSeq" id="WP_106393731.1">
    <property type="nucleotide sequence ID" value="NZ_PVNK01000190.1"/>
</dbReference>
<dbReference type="OrthoDB" id="5508969at2"/>
<protein>
    <submittedName>
        <fullName evidence="3">Uncharacterized protein</fullName>
    </submittedName>
</protein>
<dbReference type="NCBIfam" id="TIGR03382">
    <property type="entry name" value="GC_trans_RRR"/>
    <property type="match status" value="1"/>
</dbReference>
<sequence>MNRALRICVLSSAPYFAFTGLAAAGNISSEGAVTALDNVNQLQGIVGTGDFNEGNGGGVPANVYAGQGMTWQSGQLTVILPGSATGGSASIPSYQVNGDYFPEPIAGGGVADGTFAYHAGVVTFDQPITQVGLTASRNGTQYLTAWDTMGNMIGQVRWQPSNDAAFIGIDTNGVPVGMVAYGNDDLWGGGSYGIGGSTIISDTWMWAVGTPCNNDNDCVDDMNPCTAPPTCVDGACVHAPDDNGVCPDDGESCTFDECQDGFCVHPNNPDGECPDDGNECTDDMCVEGECAHPDNANPCDDMDACTENDVCSNGSCDGDDVVCEDMNLCTVASCDPMMGCGFDWQMGCCISDEDCADGEICLLGSNSCIPDPNPGDGDGDGDSGDGDGDSGDGDGDGDPGDGDGDPGDGDGDSGDGDGDTAETSGDEGSDSGDEGSDDGGDTGGTGFNTFGGDDVLDEGCNCSTDSRGAGALFGLLGLALLGGVRRRRDD</sequence>
<evidence type="ECO:0000256" key="2">
    <source>
        <dbReference type="SAM" id="SignalP"/>
    </source>
</evidence>
<proteinExistence type="predicted"/>
<feature type="region of interest" description="Disordered" evidence="1">
    <location>
        <begin position="372"/>
        <end position="459"/>
    </location>
</feature>
<evidence type="ECO:0000313" key="4">
    <source>
        <dbReference type="Proteomes" id="UP000237968"/>
    </source>
</evidence>
<dbReference type="Proteomes" id="UP000237968">
    <property type="component" value="Unassembled WGS sequence"/>
</dbReference>
<evidence type="ECO:0000256" key="1">
    <source>
        <dbReference type="SAM" id="MobiDB-lite"/>
    </source>
</evidence>
<feature type="chain" id="PRO_5015444073" evidence="2">
    <location>
        <begin position="25"/>
        <end position="490"/>
    </location>
</feature>
<feature type="compositionally biased region" description="Acidic residues" evidence="1">
    <location>
        <begin position="377"/>
        <end position="440"/>
    </location>
</feature>
<name>A0A2S9XKJ2_9BACT</name>
<keyword evidence="4" id="KW-1185">Reference proteome</keyword>
<dbReference type="EMBL" id="PVNK01000190">
    <property type="protein sequence ID" value="PRP93191.1"/>
    <property type="molecule type" value="Genomic_DNA"/>
</dbReference>
<feature type="signal peptide" evidence="2">
    <location>
        <begin position="1"/>
        <end position="24"/>
    </location>
</feature>
<organism evidence="3 4">
    <name type="scientific">Enhygromyxa salina</name>
    <dbReference type="NCBI Taxonomy" id="215803"/>
    <lineage>
        <taxon>Bacteria</taxon>
        <taxon>Pseudomonadati</taxon>
        <taxon>Myxococcota</taxon>
        <taxon>Polyangia</taxon>
        <taxon>Nannocystales</taxon>
        <taxon>Nannocystaceae</taxon>
        <taxon>Enhygromyxa</taxon>
    </lineage>
</organism>
<dbReference type="AlphaFoldDB" id="A0A2S9XKJ2"/>
<reference evidence="3 4" key="1">
    <citation type="submission" date="2018-03" db="EMBL/GenBank/DDBJ databases">
        <title>Draft Genome Sequences of the Obligatory Marine Myxobacteria Enhygromyxa salina SWB005.</title>
        <authorList>
            <person name="Poehlein A."/>
            <person name="Moghaddam J.A."/>
            <person name="Harms H."/>
            <person name="Alanjari M."/>
            <person name="Koenig G.M."/>
            <person name="Daniel R."/>
            <person name="Schaeberle T.F."/>
        </authorList>
    </citation>
    <scope>NUCLEOTIDE SEQUENCE [LARGE SCALE GENOMIC DNA]</scope>
    <source>
        <strain evidence="3 4">SWB005</strain>
    </source>
</reference>
<gene>
    <name evidence="3" type="ORF">ENSA5_44580</name>
</gene>
<dbReference type="InterPro" id="IPR024038">
    <property type="entry name" value="MYXO-CTERM"/>
</dbReference>
<accession>A0A2S9XKJ2</accession>